<dbReference type="EMBL" id="CADEPI010000003">
    <property type="protein sequence ID" value="CAB3360285.1"/>
    <property type="molecule type" value="Genomic_DNA"/>
</dbReference>
<organism evidence="6 7">
    <name type="scientific">Cloeon dipterum</name>
    <dbReference type="NCBI Taxonomy" id="197152"/>
    <lineage>
        <taxon>Eukaryota</taxon>
        <taxon>Metazoa</taxon>
        <taxon>Ecdysozoa</taxon>
        <taxon>Arthropoda</taxon>
        <taxon>Hexapoda</taxon>
        <taxon>Insecta</taxon>
        <taxon>Pterygota</taxon>
        <taxon>Palaeoptera</taxon>
        <taxon>Ephemeroptera</taxon>
        <taxon>Pisciforma</taxon>
        <taxon>Baetidae</taxon>
        <taxon>Cloeon</taxon>
    </lineage>
</organism>
<dbReference type="OrthoDB" id="5835829at2759"/>
<keyword evidence="7" id="KW-1185">Reference proteome</keyword>
<keyword evidence="2" id="KW-0328">Glycosyltransferase</keyword>
<feature type="transmembrane region" description="Helical" evidence="4">
    <location>
        <begin position="358"/>
        <end position="377"/>
    </location>
</feature>
<dbReference type="PANTHER" id="PTHR48043">
    <property type="entry name" value="EG:EG0003.4 PROTEIN-RELATED"/>
    <property type="match status" value="1"/>
</dbReference>
<comment type="similarity">
    <text evidence="1">Belongs to the UDP-glycosyltransferase family.</text>
</comment>
<proteinExistence type="inferred from homology"/>
<dbReference type="Proteomes" id="UP000494165">
    <property type="component" value="Unassembled WGS sequence"/>
</dbReference>
<keyword evidence="3" id="KW-0808">Transferase</keyword>
<evidence type="ECO:0000256" key="4">
    <source>
        <dbReference type="SAM" id="Phobius"/>
    </source>
</evidence>
<feature type="chain" id="PRO_5035736116" description="Glucuronosyltransferase" evidence="5">
    <location>
        <begin position="26"/>
        <end position="401"/>
    </location>
</feature>
<dbReference type="AlphaFoldDB" id="A0A8S1C2P2"/>
<dbReference type="GO" id="GO:0008194">
    <property type="term" value="F:UDP-glycosyltransferase activity"/>
    <property type="evidence" value="ECO:0007669"/>
    <property type="project" value="InterPro"/>
</dbReference>
<evidence type="ECO:0000256" key="2">
    <source>
        <dbReference type="ARBA" id="ARBA00022676"/>
    </source>
</evidence>
<keyword evidence="4" id="KW-1133">Transmembrane helix</keyword>
<dbReference type="PANTHER" id="PTHR48043:SF27">
    <property type="entry name" value="UDP-GLUCURONOSYLTRANSFERASE"/>
    <property type="match status" value="1"/>
</dbReference>
<evidence type="ECO:0000256" key="1">
    <source>
        <dbReference type="ARBA" id="ARBA00009995"/>
    </source>
</evidence>
<sequence length="401" mass="44418">MKYSRISTLFYLLMMFSDLLAGVNSDSIFMITMGGTKSHTVPFAALSRALVARGHNVTMLSAFPGVAEDAGAEELCPDGLVEYVNDFTKDWDLLGSRMKGDPPISPWKALQYGYQVCEATLSDPLTKHFLHSGRNFDLLLLDGAYSACALGFVHHFSAPYMLINTVGLYLAPLAALGNPEPFAITPFFNSGYTEKMNVMQRMANGAAHIFCRAMHWLLLTFTIQPILNKAFGPSGHPKVVALVSHGGLLSMFEAAYHAKPTIMLPVFCDHDANAAKAAADGYAIKLELQGLTADRLVAAINRAIKDPTFRHKAELHSRYLLDQPISPLESAVFWTEYILRHRGAPRHLQGAALRDLSFIEWLYLDILTLLLVAFYCVRRTATLISKCATRMNCTTKKLKEH</sequence>
<protein>
    <recommendedName>
        <fullName evidence="8">Glucuronosyltransferase</fullName>
    </recommendedName>
</protein>
<accession>A0A8S1C2P2</accession>
<evidence type="ECO:0000256" key="5">
    <source>
        <dbReference type="SAM" id="SignalP"/>
    </source>
</evidence>
<dbReference type="InterPro" id="IPR050271">
    <property type="entry name" value="UDP-glycosyltransferase"/>
</dbReference>
<dbReference type="SUPFAM" id="SSF53756">
    <property type="entry name" value="UDP-Glycosyltransferase/glycogen phosphorylase"/>
    <property type="match status" value="2"/>
</dbReference>
<dbReference type="Gene3D" id="3.40.50.2000">
    <property type="entry name" value="Glycogen Phosphorylase B"/>
    <property type="match status" value="2"/>
</dbReference>
<evidence type="ECO:0008006" key="8">
    <source>
        <dbReference type="Google" id="ProtNLM"/>
    </source>
</evidence>
<reference evidence="6 7" key="1">
    <citation type="submission" date="2020-04" db="EMBL/GenBank/DDBJ databases">
        <authorList>
            <person name="Alioto T."/>
            <person name="Alioto T."/>
            <person name="Gomez Garrido J."/>
        </authorList>
    </citation>
    <scope>NUCLEOTIDE SEQUENCE [LARGE SCALE GENOMIC DNA]</scope>
</reference>
<comment type="caution">
    <text evidence="6">The sequence shown here is derived from an EMBL/GenBank/DDBJ whole genome shotgun (WGS) entry which is preliminary data.</text>
</comment>
<feature type="signal peptide" evidence="5">
    <location>
        <begin position="1"/>
        <end position="25"/>
    </location>
</feature>
<evidence type="ECO:0000313" key="6">
    <source>
        <dbReference type="EMBL" id="CAB3360285.1"/>
    </source>
</evidence>
<evidence type="ECO:0000256" key="3">
    <source>
        <dbReference type="ARBA" id="ARBA00022679"/>
    </source>
</evidence>
<name>A0A8S1C2P2_9INSE</name>
<dbReference type="Pfam" id="PF00201">
    <property type="entry name" value="UDPGT"/>
    <property type="match status" value="1"/>
</dbReference>
<keyword evidence="4" id="KW-0472">Membrane</keyword>
<keyword evidence="5" id="KW-0732">Signal</keyword>
<keyword evidence="4" id="KW-0812">Transmembrane</keyword>
<evidence type="ECO:0000313" key="7">
    <source>
        <dbReference type="Proteomes" id="UP000494165"/>
    </source>
</evidence>
<dbReference type="InterPro" id="IPR002213">
    <property type="entry name" value="UDP_glucos_trans"/>
</dbReference>
<gene>
    <name evidence="6" type="ORF">CLODIP_2_CD08814</name>
</gene>